<organism evidence="1 2">
    <name type="scientific">Carnegiea gigantea</name>
    <dbReference type="NCBI Taxonomy" id="171969"/>
    <lineage>
        <taxon>Eukaryota</taxon>
        <taxon>Viridiplantae</taxon>
        <taxon>Streptophyta</taxon>
        <taxon>Embryophyta</taxon>
        <taxon>Tracheophyta</taxon>
        <taxon>Spermatophyta</taxon>
        <taxon>Magnoliopsida</taxon>
        <taxon>eudicotyledons</taxon>
        <taxon>Gunneridae</taxon>
        <taxon>Pentapetalae</taxon>
        <taxon>Caryophyllales</taxon>
        <taxon>Cactineae</taxon>
        <taxon>Cactaceae</taxon>
        <taxon>Cactoideae</taxon>
        <taxon>Echinocereeae</taxon>
        <taxon>Carnegiea</taxon>
    </lineage>
</organism>
<dbReference type="EMBL" id="JAKOGI010001029">
    <property type="protein sequence ID" value="KAJ8428303.1"/>
    <property type="molecule type" value="Genomic_DNA"/>
</dbReference>
<keyword evidence="2" id="KW-1185">Reference proteome</keyword>
<comment type="caution">
    <text evidence="1">The sequence shown here is derived from an EMBL/GenBank/DDBJ whole genome shotgun (WGS) entry which is preliminary data.</text>
</comment>
<evidence type="ECO:0000313" key="1">
    <source>
        <dbReference type="EMBL" id="KAJ8428303.1"/>
    </source>
</evidence>
<name>A0A9Q1H0Y4_9CARY</name>
<sequence length="228" mass="26187">MHCGDVHNKKDIARINESKLLPHCKPLLVLCSNKASEIGLTSMIIPTSLSFLLLNKERWLATFTSLKINMIYMCRPFSDEVLKRVMFSIPNFMPPGVDGYSSGFFKCLEYKLARKNLRSSYEGLKGYVNTISLIFVELFSFRILVFLSLASRLSRNICKLLLDKLTSKLGFGAVGKSLTLGENKAVIAMHVWGSSKKNDNSWVRWIYGDYLKHNTWWDHSLKLDKCWY</sequence>
<evidence type="ECO:0000313" key="2">
    <source>
        <dbReference type="Proteomes" id="UP001153076"/>
    </source>
</evidence>
<dbReference type="AlphaFoldDB" id="A0A9Q1H0Y4"/>
<reference evidence="1" key="1">
    <citation type="submission" date="2022-04" db="EMBL/GenBank/DDBJ databases">
        <title>Carnegiea gigantea Genome sequencing and assembly v2.</title>
        <authorList>
            <person name="Copetti D."/>
            <person name="Sanderson M.J."/>
            <person name="Burquez A."/>
            <person name="Wojciechowski M.F."/>
        </authorList>
    </citation>
    <scope>NUCLEOTIDE SEQUENCE</scope>
    <source>
        <strain evidence="1">SGP5-SGP5p</strain>
        <tissue evidence="1">Aerial part</tissue>
    </source>
</reference>
<protein>
    <submittedName>
        <fullName evidence="1">Uncharacterized protein</fullName>
    </submittedName>
</protein>
<dbReference type="Proteomes" id="UP001153076">
    <property type="component" value="Unassembled WGS sequence"/>
</dbReference>
<proteinExistence type="predicted"/>
<accession>A0A9Q1H0Y4</accession>
<gene>
    <name evidence="1" type="ORF">Cgig2_008300</name>
</gene>